<name>A0A514TV90_9CAUD</name>
<evidence type="ECO:0000313" key="2">
    <source>
        <dbReference type="Proteomes" id="UP000319658"/>
    </source>
</evidence>
<dbReference type="EMBL" id="MN102098">
    <property type="protein sequence ID" value="QDJ96948.1"/>
    <property type="molecule type" value="Genomic_DNA"/>
</dbReference>
<keyword evidence="2" id="KW-1185">Reference proteome</keyword>
<gene>
    <name evidence="1" type="ORF">D3_0218</name>
</gene>
<dbReference type="Proteomes" id="UP000319658">
    <property type="component" value="Segment"/>
</dbReference>
<evidence type="ECO:0000313" key="1">
    <source>
        <dbReference type="EMBL" id="QDJ96948.1"/>
    </source>
</evidence>
<organism evidence="1 2">
    <name type="scientific">Aeromonas phage D3</name>
    <dbReference type="NCBI Taxonomy" id="2593327"/>
    <lineage>
        <taxon>Viruses</taxon>
        <taxon>Duplodnaviria</taxon>
        <taxon>Heunggongvirae</taxon>
        <taxon>Uroviricota</taxon>
        <taxon>Caudoviricetes</taxon>
        <taxon>Chimalliviridae</taxon>
        <taxon>Ludhianavirus</taxon>
        <taxon>Ludhianavirus D3</taxon>
    </lineage>
</organism>
<accession>A0A514TV90</accession>
<proteinExistence type="predicted"/>
<sequence>MNVVYYLVSTAIKDKTVGVSGGHGYSYSSQPNGNTRKLTKDTPSSYGYFVNGSLQSIAVTQEGIFNGRGLGAPTPYEAFLSHFVALVEHLKDKEVEKLLIIHNCPNGQKLLKAATLTEKFRNNELVLRARERFKELGDRVILDDEYYVKGGEGAKQAHKQLDFAKALVEVGQLQMDVIDEMTPKEFKNPENDFNKIVTASRWYFNTGDRSTHYNVDDKGYLEYNFGRPEPAKHYYGKATPDTMYSSLFTKKPITVLDKLYDFCKERKPNPYNLLAAANVDMVKSKEISRIIDILPGTVQRNSLVAPMEIGGKEDPILVDFIDPPGLSYRIVDFHEKLRYYHTFFQMRDENNVHGKSAFVDITNLFYLTDEKGKVKIHPGFTNNTITIPIPVECPGCVKPVTINLAIKYDCPERNAFNSLINNKVVDFKVWLGLDFSNESGVRYYTIIETPEFNYIHSNASANLRVYNLKELGRS</sequence>
<protein>
    <submittedName>
        <fullName evidence="1">Uncharacterized protein</fullName>
    </submittedName>
</protein>
<reference evidence="1 2" key="1">
    <citation type="submission" date="2019-06" db="EMBL/GenBank/DDBJ databases">
        <title>Complete genome sequence of Aeromonas hydrophila bacteriophage D3.</title>
        <authorList>
            <person name="Rai S."/>
            <person name="Tyagi A."/>
            <person name="Kumar N."/>
            <person name="Singh N."/>
        </authorList>
    </citation>
    <scope>NUCLEOTIDE SEQUENCE [LARGE SCALE GENOMIC DNA]</scope>
</reference>